<reference evidence="2 3" key="1">
    <citation type="journal article" date="2023" name="Microbiol. Resour. Announc.">
        <title>Complete Genome Sequence of Imperialibacter roseus strain P4T.</title>
        <authorList>
            <person name="Tizabi D.R."/>
            <person name="Bachvaroff T."/>
            <person name="Hill R.T."/>
        </authorList>
    </citation>
    <scope>NUCLEOTIDE SEQUENCE [LARGE SCALE GENOMIC DNA]</scope>
    <source>
        <strain evidence="2 3">P4T</strain>
    </source>
</reference>
<accession>A0ABZ0IM30</accession>
<keyword evidence="1" id="KW-1133">Transmembrane helix</keyword>
<keyword evidence="3" id="KW-1185">Reference proteome</keyword>
<gene>
    <name evidence="2" type="ORF">RT717_23670</name>
</gene>
<organism evidence="2 3">
    <name type="scientific">Imperialibacter roseus</name>
    <dbReference type="NCBI Taxonomy" id="1324217"/>
    <lineage>
        <taxon>Bacteria</taxon>
        <taxon>Pseudomonadati</taxon>
        <taxon>Bacteroidota</taxon>
        <taxon>Cytophagia</taxon>
        <taxon>Cytophagales</taxon>
        <taxon>Flammeovirgaceae</taxon>
        <taxon>Imperialibacter</taxon>
    </lineage>
</organism>
<dbReference type="EMBL" id="CP136051">
    <property type="protein sequence ID" value="WOK06078.1"/>
    <property type="molecule type" value="Genomic_DNA"/>
</dbReference>
<feature type="transmembrane region" description="Helical" evidence="1">
    <location>
        <begin position="202"/>
        <end position="223"/>
    </location>
</feature>
<dbReference type="RefSeq" id="WP_317488815.1">
    <property type="nucleotide sequence ID" value="NZ_CP136051.1"/>
</dbReference>
<dbReference type="Proteomes" id="UP001302349">
    <property type="component" value="Chromosome"/>
</dbReference>
<feature type="transmembrane region" description="Helical" evidence="1">
    <location>
        <begin position="125"/>
        <end position="147"/>
    </location>
</feature>
<proteinExistence type="predicted"/>
<feature type="transmembrane region" description="Helical" evidence="1">
    <location>
        <begin position="331"/>
        <end position="351"/>
    </location>
</feature>
<feature type="transmembrane region" description="Helical" evidence="1">
    <location>
        <begin position="82"/>
        <end position="104"/>
    </location>
</feature>
<keyword evidence="1" id="KW-0472">Membrane</keyword>
<feature type="transmembrane region" description="Helical" evidence="1">
    <location>
        <begin position="282"/>
        <end position="300"/>
    </location>
</feature>
<protein>
    <recommendedName>
        <fullName evidence="4">Glycosyltransferase RgtA/B/C/D-like domain-containing protein</fullName>
    </recommendedName>
</protein>
<evidence type="ECO:0000313" key="2">
    <source>
        <dbReference type="EMBL" id="WOK06078.1"/>
    </source>
</evidence>
<feature type="transmembrane region" description="Helical" evidence="1">
    <location>
        <begin position="167"/>
        <end position="195"/>
    </location>
</feature>
<evidence type="ECO:0000256" key="1">
    <source>
        <dbReference type="SAM" id="Phobius"/>
    </source>
</evidence>
<evidence type="ECO:0000313" key="3">
    <source>
        <dbReference type="Proteomes" id="UP001302349"/>
    </source>
</evidence>
<feature type="transmembrane region" description="Helical" evidence="1">
    <location>
        <begin position="243"/>
        <end position="270"/>
    </location>
</feature>
<name>A0ABZ0IM30_9BACT</name>
<keyword evidence="1" id="KW-0812">Transmembrane</keyword>
<evidence type="ECO:0008006" key="4">
    <source>
        <dbReference type="Google" id="ProtNLM"/>
    </source>
</evidence>
<sequence length="469" mass="54770">MLSFFRINDPYRLIFVLLLLVLVRLPFYIWGIPLTLPELHWRLIGEAMAQGGHLYLDIWDDIGPLSGVMYQAIFYLFGDSRWPYYVISALLVIIQAGLFNQVLLRNKAYKENTYVPALFYMMYMNLSFDFITLPPILFSITFILLAINNIFRRIDNNTRDELFLYTGLYLGIAVLFYLPLLPFLFTTALSLALFTGSIPRRYILLFFGFSVLISVSYAYYYWFDAVDEFHTQFMKGLWRTRKHYLMSSFQLLVIGGSSLLILVVSLFRIYTKARFANYQVKFQQVMFINIIAGFITLAISNQIVPQLLLIFVPPLAFFTAHYILEMRRRIWAEIFTTLVFVLVLGWSYAMFKLPARLSETITYDAYFAQKELLPASYSGKKIWVIGDKESYYESAVLGSKYLNWNLSEEEVTQLDFYSNVENVFNNIDQIQPEVIVDLEGLMPKLINRAPAIGERYESVEGTNLYIRRE</sequence>